<dbReference type="GO" id="GO:0006457">
    <property type="term" value="P:protein folding"/>
    <property type="evidence" value="ECO:0007669"/>
    <property type="project" value="InterPro"/>
</dbReference>
<dbReference type="SUPFAM" id="SSF51064">
    <property type="entry name" value="Head domain of nucleotide exchange factor GrpE"/>
    <property type="match status" value="1"/>
</dbReference>
<protein>
    <submittedName>
        <fullName evidence="2">Heat shock protein GrpE</fullName>
    </submittedName>
</protein>
<dbReference type="GO" id="GO:0000774">
    <property type="term" value="F:adenyl-nucleotide exchange factor activity"/>
    <property type="evidence" value="ECO:0007669"/>
    <property type="project" value="InterPro"/>
</dbReference>
<keyword evidence="2" id="KW-0346">Stress response</keyword>
<keyword evidence="1" id="KW-0143">Chaperone</keyword>
<gene>
    <name evidence="2" type="ORF">NCTC11820_02011</name>
</gene>
<organism evidence="2 3">
    <name type="scientific">Mobiluncus curtisii</name>
    <dbReference type="NCBI Taxonomy" id="2051"/>
    <lineage>
        <taxon>Bacteria</taxon>
        <taxon>Bacillati</taxon>
        <taxon>Actinomycetota</taxon>
        <taxon>Actinomycetes</taxon>
        <taxon>Actinomycetales</taxon>
        <taxon>Actinomycetaceae</taxon>
        <taxon>Mobiluncus</taxon>
    </lineage>
</organism>
<proteinExistence type="predicted"/>
<dbReference type="Gene3D" id="2.30.22.10">
    <property type="entry name" value="Head domain of nucleotide exchange factor GrpE"/>
    <property type="match status" value="1"/>
</dbReference>
<reference evidence="2 3" key="1">
    <citation type="submission" date="2018-06" db="EMBL/GenBank/DDBJ databases">
        <authorList>
            <consortium name="Pathogen Informatics"/>
            <person name="Doyle S."/>
        </authorList>
    </citation>
    <scope>NUCLEOTIDE SEQUENCE [LARGE SCALE GENOMIC DNA]</scope>
    <source>
        <strain evidence="2 3">NCTC11820</strain>
    </source>
</reference>
<name>A0A2X3DQ88_9ACTO</name>
<evidence type="ECO:0000313" key="3">
    <source>
        <dbReference type="Proteomes" id="UP000250245"/>
    </source>
</evidence>
<sequence>MAPVATKLESTLQTRFKVKRYGKVGDTFDPNLHQAIQMAPGADGRWRTYHRRGGAAGLPDGERVLRAAMVVVGVEKSPSADQTSEA</sequence>
<dbReference type="PRINTS" id="PR00773">
    <property type="entry name" value="GRPEPROTEIN"/>
</dbReference>
<evidence type="ECO:0000256" key="1">
    <source>
        <dbReference type="ARBA" id="ARBA00023186"/>
    </source>
</evidence>
<dbReference type="AlphaFoldDB" id="A0A2X3DQ88"/>
<dbReference type="InterPro" id="IPR000740">
    <property type="entry name" value="GrpE"/>
</dbReference>
<dbReference type="GO" id="GO:0051087">
    <property type="term" value="F:protein-folding chaperone binding"/>
    <property type="evidence" value="ECO:0007669"/>
    <property type="project" value="InterPro"/>
</dbReference>
<dbReference type="InterPro" id="IPR009012">
    <property type="entry name" value="GrpE_head"/>
</dbReference>
<dbReference type="EMBL" id="UASJ01000007">
    <property type="protein sequence ID" value="SQC01619.1"/>
    <property type="molecule type" value="Genomic_DNA"/>
</dbReference>
<accession>A0A2X3DQ88</accession>
<evidence type="ECO:0000313" key="2">
    <source>
        <dbReference type="EMBL" id="SQC01619.1"/>
    </source>
</evidence>
<dbReference type="Proteomes" id="UP000250245">
    <property type="component" value="Unassembled WGS sequence"/>
</dbReference>
<dbReference type="GO" id="GO:0042803">
    <property type="term" value="F:protein homodimerization activity"/>
    <property type="evidence" value="ECO:0007669"/>
    <property type="project" value="InterPro"/>
</dbReference>